<feature type="coiled-coil region" evidence="1">
    <location>
        <begin position="94"/>
        <end position="121"/>
    </location>
</feature>
<organism evidence="2">
    <name type="scientific">Tanacetum cinerariifolium</name>
    <name type="common">Dalmatian daisy</name>
    <name type="synonym">Chrysanthemum cinerariifolium</name>
    <dbReference type="NCBI Taxonomy" id="118510"/>
    <lineage>
        <taxon>Eukaryota</taxon>
        <taxon>Viridiplantae</taxon>
        <taxon>Streptophyta</taxon>
        <taxon>Embryophyta</taxon>
        <taxon>Tracheophyta</taxon>
        <taxon>Spermatophyta</taxon>
        <taxon>Magnoliopsida</taxon>
        <taxon>eudicotyledons</taxon>
        <taxon>Gunneridae</taxon>
        <taxon>Pentapetalae</taxon>
        <taxon>asterids</taxon>
        <taxon>campanulids</taxon>
        <taxon>Asterales</taxon>
        <taxon>Asteraceae</taxon>
        <taxon>Asteroideae</taxon>
        <taxon>Anthemideae</taxon>
        <taxon>Anthemidinae</taxon>
        <taxon>Tanacetum</taxon>
    </lineage>
</organism>
<feature type="coiled-coil region" evidence="1">
    <location>
        <begin position="150"/>
        <end position="177"/>
    </location>
</feature>
<proteinExistence type="predicted"/>
<feature type="coiled-coil region" evidence="1">
    <location>
        <begin position="215"/>
        <end position="249"/>
    </location>
</feature>
<sequence length="303" mass="34438">MYIHDVTLEGFKSYGVKAKFEGFNDSKLGFSTAKELLFGHGQDAVTKAIVSLALKSLDQSPSLLAVTREEVAKKAQHLKKEKWLLSVFLCESVLSSLMDDLREVEARIHMLEGEREEWLGKADAFLSKASNLRLQLLHTNEKKKLKIREFNTAKKKKQELHNDLGRLSEKIETMIQNYEWIEGEKDRFGVSGGELDFKSMNFHTAKKEYDKLLANKAARQTVRGISEQIERLQEEGERLEKRATELKFRRNVAALLPGVDAKLEVRPNASIFEGLQVVVYRGVIRQSLSQMPEGSVVALSFLL</sequence>
<gene>
    <name evidence="2" type="ORF">Tci_609161</name>
</gene>
<dbReference type="AlphaFoldDB" id="A0A699JHQ9"/>
<name>A0A699JHQ9_TANCI</name>
<dbReference type="EMBL" id="BKCJ010412740">
    <property type="protein sequence ID" value="GFA37189.1"/>
    <property type="molecule type" value="Genomic_DNA"/>
</dbReference>
<protein>
    <submittedName>
        <fullName evidence="2">Uncharacterized protein</fullName>
    </submittedName>
</protein>
<evidence type="ECO:0000313" key="2">
    <source>
        <dbReference type="EMBL" id="GFA37189.1"/>
    </source>
</evidence>
<reference evidence="2" key="1">
    <citation type="journal article" date="2019" name="Sci. Rep.">
        <title>Draft genome of Tanacetum cinerariifolium, the natural source of mosquito coil.</title>
        <authorList>
            <person name="Yamashiro T."/>
            <person name="Shiraishi A."/>
            <person name="Satake H."/>
            <person name="Nakayama K."/>
        </authorList>
    </citation>
    <scope>NUCLEOTIDE SEQUENCE</scope>
</reference>
<keyword evidence="1" id="KW-0175">Coiled coil</keyword>
<evidence type="ECO:0000256" key="1">
    <source>
        <dbReference type="SAM" id="Coils"/>
    </source>
</evidence>
<comment type="caution">
    <text evidence="2">The sequence shown here is derived from an EMBL/GenBank/DDBJ whole genome shotgun (WGS) entry which is preliminary data.</text>
</comment>
<accession>A0A699JHQ9</accession>